<name>A0AA88A058_FICCA</name>
<reference evidence="1" key="1">
    <citation type="submission" date="2023-07" db="EMBL/GenBank/DDBJ databases">
        <title>draft genome sequence of fig (Ficus carica).</title>
        <authorList>
            <person name="Takahashi T."/>
            <person name="Nishimura K."/>
        </authorList>
    </citation>
    <scope>NUCLEOTIDE SEQUENCE</scope>
</reference>
<gene>
    <name evidence="1" type="ORF">TIFTF001_012527</name>
</gene>
<sequence length="38" mass="3590">MASLGQGFAPNDGGLLVEVVASASDVDSGGACVSHSAI</sequence>
<accession>A0AA88A058</accession>
<dbReference type="AlphaFoldDB" id="A0AA88A058"/>
<dbReference type="EMBL" id="BTGU01000016">
    <property type="protein sequence ID" value="GMN43324.1"/>
    <property type="molecule type" value="Genomic_DNA"/>
</dbReference>
<evidence type="ECO:0000313" key="2">
    <source>
        <dbReference type="Proteomes" id="UP001187192"/>
    </source>
</evidence>
<organism evidence="1 2">
    <name type="scientific">Ficus carica</name>
    <name type="common">Common fig</name>
    <dbReference type="NCBI Taxonomy" id="3494"/>
    <lineage>
        <taxon>Eukaryota</taxon>
        <taxon>Viridiplantae</taxon>
        <taxon>Streptophyta</taxon>
        <taxon>Embryophyta</taxon>
        <taxon>Tracheophyta</taxon>
        <taxon>Spermatophyta</taxon>
        <taxon>Magnoliopsida</taxon>
        <taxon>eudicotyledons</taxon>
        <taxon>Gunneridae</taxon>
        <taxon>Pentapetalae</taxon>
        <taxon>rosids</taxon>
        <taxon>fabids</taxon>
        <taxon>Rosales</taxon>
        <taxon>Moraceae</taxon>
        <taxon>Ficeae</taxon>
        <taxon>Ficus</taxon>
    </lineage>
</organism>
<keyword evidence="2" id="KW-1185">Reference proteome</keyword>
<dbReference type="Proteomes" id="UP001187192">
    <property type="component" value="Unassembled WGS sequence"/>
</dbReference>
<proteinExistence type="predicted"/>
<comment type="caution">
    <text evidence="1">The sequence shown here is derived from an EMBL/GenBank/DDBJ whole genome shotgun (WGS) entry which is preliminary data.</text>
</comment>
<evidence type="ECO:0000313" key="1">
    <source>
        <dbReference type="EMBL" id="GMN43324.1"/>
    </source>
</evidence>
<protein>
    <submittedName>
        <fullName evidence="1">Uncharacterized protein</fullName>
    </submittedName>
</protein>